<gene>
    <name evidence="2" type="ORF">RS130_00315</name>
</gene>
<dbReference type="Pfam" id="PF14099">
    <property type="entry name" value="Polysacc_lyase"/>
    <property type="match status" value="1"/>
</dbReference>
<dbReference type="EMBL" id="JAWDIO010000001">
    <property type="protein sequence ID" value="MDU0352555.1"/>
    <property type="molecule type" value="Genomic_DNA"/>
</dbReference>
<reference evidence="2 3" key="1">
    <citation type="submission" date="2023-10" db="EMBL/GenBank/DDBJ databases">
        <title>Glaciecola aquimarina strain GGW-M5 nov., isolated from a coastal seawater.</title>
        <authorList>
            <person name="Bayburt H."/>
            <person name="Kim J.M."/>
            <person name="Choi B.J."/>
            <person name="Jeon C.O."/>
        </authorList>
    </citation>
    <scope>NUCLEOTIDE SEQUENCE [LARGE SCALE GENOMIC DNA]</scope>
    <source>
        <strain evidence="2 3">KCTC 32108</strain>
    </source>
</reference>
<protein>
    <submittedName>
        <fullName evidence="2">Heparin lyase I family protein</fullName>
    </submittedName>
</protein>
<name>A0ABU3SRC1_9ALTE</name>
<dbReference type="GO" id="GO:0016829">
    <property type="term" value="F:lyase activity"/>
    <property type="evidence" value="ECO:0007669"/>
    <property type="project" value="UniProtKB-KW"/>
</dbReference>
<dbReference type="Proteomes" id="UP001247805">
    <property type="component" value="Unassembled WGS sequence"/>
</dbReference>
<accession>A0ABU3SRC1</accession>
<organism evidence="2 3">
    <name type="scientific">Paraglaciecola aquimarina</name>
    <dbReference type="NCBI Taxonomy" id="1235557"/>
    <lineage>
        <taxon>Bacteria</taxon>
        <taxon>Pseudomonadati</taxon>
        <taxon>Pseudomonadota</taxon>
        <taxon>Gammaproteobacteria</taxon>
        <taxon>Alteromonadales</taxon>
        <taxon>Alteromonadaceae</taxon>
        <taxon>Paraglaciecola</taxon>
    </lineage>
</organism>
<feature type="signal peptide" evidence="1">
    <location>
        <begin position="1"/>
        <end position="20"/>
    </location>
</feature>
<dbReference type="InterPro" id="IPR025975">
    <property type="entry name" value="Polysacc_lyase"/>
</dbReference>
<comment type="caution">
    <text evidence="2">The sequence shown here is derived from an EMBL/GenBank/DDBJ whole genome shotgun (WGS) entry which is preliminary data.</text>
</comment>
<keyword evidence="3" id="KW-1185">Reference proteome</keyword>
<evidence type="ECO:0000313" key="2">
    <source>
        <dbReference type="EMBL" id="MDU0352555.1"/>
    </source>
</evidence>
<evidence type="ECO:0000256" key="1">
    <source>
        <dbReference type="SAM" id="SignalP"/>
    </source>
</evidence>
<keyword evidence="1" id="KW-0732">Signal</keyword>
<sequence>MIKLSLLLALLSFTSLSAFAEVIWFADPNKSTQVNDFFKRFDDGNYPQDYCKVKGDHKGVEASTAVVFTDEKLGQVWKINKPKNRKRGEFARFEGLKNNYSPKEGDDIYIAWQWKIDTVDKAQIDKEVTVFQWKSASPHNQNYPLNLEYDGELTLNAWGADFVGDKSYSSRRTVLWRKTVPQNEWISLVIRIKVSKAEHGGLVQFWFNGKQQELANLRSETYQVKVSKDNKTVFHRTNDGRFVYPKWGAYNRKSCKFDINAYFHEMKVGTSLVEVMANH</sequence>
<keyword evidence="2" id="KW-0456">Lyase</keyword>
<proteinExistence type="predicted"/>
<evidence type="ECO:0000313" key="3">
    <source>
        <dbReference type="Proteomes" id="UP001247805"/>
    </source>
</evidence>
<dbReference type="Gene3D" id="2.60.120.200">
    <property type="match status" value="1"/>
</dbReference>
<feature type="chain" id="PRO_5046119893" evidence="1">
    <location>
        <begin position="21"/>
        <end position="279"/>
    </location>
</feature>
<dbReference type="RefSeq" id="WP_316024269.1">
    <property type="nucleotide sequence ID" value="NZ_JAWDIO010000001.1"/>
</dbReference>